<dbReference type="GO" id="GO:0015833">
    <property type="term" value="P:peptide transport"/>
    <property type="evidence" value="ECO:0007669"/>
    <property type="project" value="InterPro"/>
</dbReference>
<dbReference type="GO" id="GO:0016887">
    <property type="term" value="F:ATP hydrolysis activity"/>
    <property type="evidence" value="ECO:0007669"/>
    <property type="project" value="InterPro"/>
</dbReference>
<dbReference type="GO" id="GO:0005524">
    <property type="term" value="F:ATP binding"/>
    <property type="evidence" value="ECO:0007669"/>
    <property type="project" value="UniProtKB-KW"/>
</dbReference>
<evidence type="ECO:0000313" key="10">
    <source>
        <dbReference type="Proteomes" id="UP000535511"/>
    </source>
</evidence>
<dbReference type="Proteomes" id="UP000535511">
    <property type="component" value="Unassembled WGS sequence"/>
</dbReference>
<evidence type="ECO:0000259" key="8">
    <source>
        <dbReference type="PROSITE" id="PS50893"/>
    </source>
</evidence>
<comment type="caution">
    <text evidence="9">The sequence shown here is derived from an EMBL/GenBank/DDBJ whole genome shotgun (WGS) entry which is preliminary data.</text>
</comment>
<gene>
    <name evidence="9" type="ORF">BJZ21_001726</name>
</gene>
<dbReference type="PANTHER" id="PTHR43297:SF2">
    <property type="entry name" value="DIPEPTIDE TRANSPORT ATP-BINDING PROTEIN DPPD"/>
    <property type="match status" value="1"/>
</dbReference>
<dbReference type="InterPro" id="IPR003593">
    <property type="entry name" value="AAA+_ATPase"/>
</dbReference>
<dbReference type="InterPro" id="IPR017871">
    <property type="entry name" value="ABC_transporter-like_CS"/>
</dbReference>
<proteinExistence type="inferred from homology"/>
<keyword evidence="7" id="KW-0472">Membrane</keyword>
<dbReference type="Pfam" id="PF00005">
    <property type="entry name" value="ABC_tran"/>
    <property type="match status" value="1"/>
</dbReference>
<dbReference type="SMART" id="SM00382">
    <property type="entry name" value="AAA"/>
    <property type="match status" value="1"/>
</dbReference>
<evidence type="ECO:0000256" key="1">
    <source>
        <dbReference type="ARBA" id="ARBA00004202"/>
    </source>
</evidence>
<keyword evidence="4" id="KW-1003">Cell membrane</keyword>
<feature type="domain" description="ABC transporter" evidence="8">
    <location>
        <begin position="7"/>
        <end position="253"/>
    </location>
</feature>
<evidence type="ECO:0000313" key="9">
    <source>
        <dbReference type="EMBL" id="NYD41643.1"/>
    </source>
</evidence>
<evidence type="ECO:0000256" key="7">
    <source>
        <dbReference type="ARBA" id="ARBA00023136"/>
    </source>
</evidence>
<dbReference type="SUPFAM" id="SSF52540">
    <property type="entry name" value="P-loop containing nucleoside triphosphate hydrolases"/>
    <property type="match status" value="1"/>
</dbReference>
<dbReference type="AlphaFoldDB" id="A0A7Y9E5I8"/>
<dbReference type="InterPro" id="IPR027417">
    <property type="entry name" value="P-loop_NTPase"/>
</dbReference>
<dbReference type="InterPro" id="IPR050388">
    <property type="entry name" value="ABC_Ni/Peptide_Import"/>
</dbReference>
<evidence type="ECO:0000256" key="3">
    <source>
        <dbReference type="ARBA" id="ARBA00022448"/>
    </source>
</evidence>
<dbReference type="FunFam" id="3.40.50.300:FF:000016">
    <property type="entry name" value="Oligopeptide ABC transporter ATP-binding component"/>
    <property type="match status" value="1"/>
</dbReference>
<keyword evidence="6 9" id="KW-0067">ATP-binding</keyword>
<dbReference type="Pfam" id="PF08352">
    <property type="entry name" value="oligo_HPY"/>
    <property type="match status" value="1"/>
</dbReference>
<evidence type="ECO:0000256" key="2">
    <source>
        <dbReference type="ARBA" id="ARBA00005417"/>
    </source>
</evidence>
<organism evidence="9 10">
    <name type="scientific">Nocardioides panaciterrulae</name>
    <dbReference type="NCBI Taxonomy" id="661492"/>
    <lineage>
        <taxon>Bacteria</taxon>
        <taxon>Bacillati</taxon>
        <taxon>Actinomycetota</taxon>
        <taxon>Actinomycetes</taxon>
        <taxon>Propionibacteriales</taxon>
        <taxon>Nocardioidaceae</taxon>
        <taxon>Nocardioides</taxon>
    </lineage>
</organism>
<keyword evidence="10" id="KW-1185">Reference proteome</keyword>
<dbReference type="InterPro" id="IPR003439">
    <property type="entry name" value="ABC_transporter-like_ATP-bd"/>
</dbReference>
<name>A0A7Y9E5I8_9ACTN</name>
<dbReference type="CDD" id="cd03257">
    <property type="entry name" value="ABC_NikE_OppD_transporters"/>
    <property type="match status" value="1"/>
</dbReference>
<protein>
    <submittedName>
        <fullName evidence="9">Peptide/nickel transport system ATP-binding protein</fullName>
    </submittedName>
</protein>
<dbReference type="InterPro" id="IPR013563">
    <property type="entry name" value="Oligopep_ABC_C"/>
</dbReference>
<evidence type="ECO:0000256" key="5">
    <source>
        <dbReference type="ARBA" id="ARBA00022741"/>
    </source>
</evidence>
<evidence type="ECO:0000256" key="4">
    <source>
        <dbReference type="ARBA" id="ARBA00022475"/>
    </source>
</evidence>
<dbReference type="NCBIfam" id="TIGR01727">
    <property type="entry name" value="oligo_HPY"/>
    <property type="match status" value="1"/>
</dbReference>
<dbReference type="RefSeq" id="WP_179663361.1">
    <property type="nucleotide sequence ID" value="NZ_JACCBG010000001.1"/>
</dbReference>
<keyword evidence="3" id="KW-0813">Transport</keyword>
<dbReference type="GO" id="GO:0005886">
    <property type="term" value="C:plasma membrane"/>
    <property type="evidence" value="ECO:0007669"/>
    <property type="project" value="UniProtKB-SubCell"/>
</dbReference>
<sequence length="321" mass="34035">MNDLLTMREVSVTYRTESGEVPAVRDVSLEVGRGEIVGIAGESGCGKSTLASTVLRLQPASATVTGEVLFEGNDVLTMGWGDLRVLRWAGASIVFQGALHSLNPVRRVGQQIAEPISVHEPTASARDLADRTAGLLEQVGLPASRARAYPHQLSGGQKQRVMIAMALACRPRLIVADEPTTALDVMVQAQVLDVLSGLVRELGVGMLMISHDLSVLADLCDRIVVMYGGRVVEEGPSREVFARALHPYAGALSAAFPRVGDPAARFAPAGLPGDPPDPAALPPGCSFAPRCARVVEECHHVRPELRTYDAGRRAACLRVGA</sequence>
<evidence type="ECO:0000256" key="6">
    <source>
        <dbReference type="ARBA" id="ARBA00022840"/>
    </source>
</evidence>
<keyword evidence="5" id="KW-0547">Nucleotide-binding</keyword>
<dbReference type="PANTHER" id="PTHR43297">
    <property type="entry name" value="OLIGOPEPTIDE TRANSPORT ATP-BINDING PROTEIN APPD"/>
    <property type="match status" value="1"/>
</dbReference>
<accession>A0A7Y9E5I8</accession>
<dbReference type="PROSITE" id="PS50893">
    <property type="entry name" value="ABC_TRANSPORTER_2"/>
    <property type="match status" value="1"/>
</dbReference>
<dbReference type="PROSITE" id="PS00211">
    <property type="entry name" value="ABC_TRANSPORTER_1"/>
    <property type="match status" value="1"/>
</dbReference>
<comment type="subcellular location">
    <subcellularLocation>
        <location evidence="1">Cell membrane</location>
        <topology evidence="1">Peripheral membrane protein</topology>
    </subcellularLocation>
</comment>
<reference evidence="9 10" key="1">
    <citation type="submission" date="2020-07" db="EMBL/GenBank/DDBJ databases">
        <title>Sequencing the genomes of 1000 actinobacteria strains.</title>
        <authorList>
            <person name="Klenk H.-P."/>
        </authorList>
    </citation>
    <scope>NUCLEOTIDE SEQUENCE [LARGE SCALE GENOMIC DNA]</scope>
    <source>
        <strain evidence="9 10">DSM 21350</strain>
    </source>
</reference>
<dbReference type="Gene3D" id="3.40.50.300">
    <property type="entry name" value="P-loop containing nucleotide triphosphate hydrolases"/>
    <property type="match status" value="1"/>
</dbReference>
<dbReference type="EMBL" id="JACCBG010000001">
    <property type="protein sequence ID" value="NYD41643.1"/>
    <property type="molecule type" value="Genomic_DNA"/>
</dbReference>
<comment type="similarity">
    <text evidence="2">Belongs to the ABC transporter superfamily.</text>
</comment>